<dbReference type="AlphaFoldDB" id="A0A0P9QTM6"/>
<evidence type="ECO:0000313" key="1">
    <source>
        <dbReference type="EMBL" id="KPX01555.1"/>
    </source>
</evidence>
<sequence length="124" mass="13478">MLEMGRFHGSDDVLVGKRAGHLNDNGGCISERFERSDVARLQNDDVACMPDLIAHVDGPGNEHGYLCGNLMIMGSFLFACLVNLDPDLTGLGIESSRLEAAHKPAFDHVLQSCRFHRISPASKA</sequence>
<reference evidence="1 2" key="1">
    <citation type="submission" date="2015-09" db="EMBL/GenBank/DDBJ databases">
        <title>Genome announcement of multiple Pseudomonas syringae strains.</title>
        <authorList>
            <person name="Thakur S."/>
            <person name="Wang P.W."/>
            <person name="Gong Y."/>
            <person name="Weir B.S."/>
            <person name="Guttman D.S."/>
        </authorList>
    </citation>
    <scope>NUCLEOTIDE SEQUENCE [LARGE SCALE GENOMIC DNA]</scope>
    <source>
        <strain evidence="1 2">ICMP17524</strain>
    </source>
</reference>
<gene>
    <name evidence="1" type="ORF">ALO50_103465</name>
</gene>
<evidence type="ECO:0000313" key="2">
    <source>
        <dbReference type="Proteomes" id="UP000050356"/>
    </source>
</evidence>
<organism evidence="1 2">
    <name type="scientific">Pseudomonas syringae pv. cerasicola</name>
    <dbReference type="NCBI Taxonomy" id="264451"/>
    <lineage>
        <taxon>Bacteria</taxon>
        <taxon>Pseudomonadati</taxon>
        <taxon>Pseudomonadota</taxon>
        <taxon>Gammaproteobacteria</taxon>
        <taxon>Pseudomonadales</taxon>
        <taxon>Pseudomonadaceae</taxon>
        <taxon>Pseudomonas</taxon>
        <taxon>Pseudomonas syringae</taxon>
    </lineage>
</organism>
<proteinExistence type="predicted"/>
<name>A0A0P9QTM6_PSESX</name>
<comment type="caution">
    <text evidence="1">The sequence shown here is derived from an EMBL/GenBank/DDBJ whole genome shotgun (WGS) entry which is preliminary data.</text>
</comment>
<protein>
    <submittedName>
        <fullName evidence="1">Uncharacterized protein</fullName>
    </submittedName>
</protein>
<dbReference type="Proteomes" id="UP000050356">
    <property type="component" value="Unassembled WGS sequence"/>
</dbReference>
<dbReference type="EMBL" id="LJQA01000044">
    <property type="protein sequence ID" value="KPX01555.1"/>
    <property type="molecule type" value="Genomic_DNA"/>
</dbReference>
<accession>A0A0P9QTM6</accession>